<dbReference type="InterPro" id="IPR037237">
    <property type="entry name" value="IlvD/EDD_N"/>
</dbReference>
<dbReference type="SUPFAM" id="SSF143975">
    <property type="entry name" value="IlvD/EDD N-terminal domain-like"/>
    <property type="match status" value="1"/>
</dbReference>
<feature type="domain" description="Dihydroxy-acid/6-phosphogluconate dehydratase N-terminal" evidence="6">
    <location>
        <begin position="31"/>
        <end position="345"/>
    </location>
</feature>
<dbReference type="KEGG" id="crc:A33Y_029"/>
<keyword evidence="2" id="KW-0479">Metal-binding</keyword>
<evidence type="ECO:0000256" key="5">
    <source>
        <dbReference type="ARBA" id="ARBA00023239"/>
    </source>
</evidence>
<organism evidence="8 9">
    <name type="scientific">Candidatus Carsonella ruddii CS isolate Thao2000</name>
    <dbReference type="NCBI Taxonomy" id="1202537"/>
    <lineage>
        <taxon>Bacteria</taxon>
        <taxon>Pseudomonadati</taxon>
        <taxon>Pseudomonadota</taxon>
        <taxon>Gammaproteobacteria</taxon>
        <taxon>Oceanospirillales</taxon>
        <taxon>Halomonadaceae</taxon>
        <taxon>Zymobacter group</taxon>
        <taxon>Candidatus Carsonella</taxon>
    </lineage>
</organism>
<reference evidence="8 9" key="1">
    <citation type="journal article" date="2012" name="Mol. Biol. Evol.">
        <title>Genome reduction and co-evolution between the primary and secondary bacterial symbionts of psyllids.</title>
        <authorList>
            <person name="Sloan D.B."/>
            <person name="Moran N.A."/>
        </authorList>
    </citation>
    <scope>NUCLEOTIDE SEQUENCE [LARGE SCALE GENOMIC DNA]</scope>
    <source>
        <strain evidence="8 9">CS</strain>
    </source>
</reference>
<keyword evidence="5" id="KW-0456">Lyase</keyword>
<protein>
    <submittedName>
        <fullName evidence="8">Dihydroxy-acid dehydratase</fullName>
    </submittedName>
</protein>
<dbReference type="GO" id="GO:0051536">
    <property type="term" value="F:iron-sulfur cluster binding"/>
    <property type="evidence" value="ECO:0007669"/>
    <property type="project" value="UniProtKB-KW"/>
</dbReference>
<dbReference type="PATRIC" id="fig|1202537.3.peg.28"/>
<keyword evidence="4" id="KW-0411">Iron-sulfur</keyword>
<dbReference type="Gene3D" id="3.50.30.80">
    <property type="entry name" value="IlvD/EDD C-terminal domain-like"/>
    <property type="match status" value="1"/>
</dbReference>
<evidence type="ECO:0000313" key="8">
    <source>
        <dbReference type="EMBL" id="AFP83693.1"/>
    </source>
</evidence>
<dbReference type="OrthoDB" id="9807077at2"/>
<dbReference type="FunFam" id="3.50.30.80:FF:000001">
    <property type="entry name" value="Dihydroxy-acid dehydratase"/>
    <property type="match status" value="1"/>
</dbReference>
<dbReference type="EMBL" id="CP003542">
    <property type="protein sequence ID" value="AFP83693.1"/>
    <property type="molecule type" value="Genomic_DNA"/>
</dbReference>
<feature type="domain" description="Dihydroxy-acid/6-phosphogluconate dehydratase C-terminal" evidence="7">
    <location>
        <begin position="356"/>
        <end position="544"/>
    </location>
</feature>
<sequence>MRSNLITKWPEKVSNRAMLRAVGYKTTDFYKNQIGIASTWSNLTPCNNHINILSKAIEYSINNNNCKGVIFNTITVSDGISNGNIGMKYSLLSREIISNSIETVCNAQSFDGLICIGGCDKNIPGCILGICKLNIPSIFLYSGTILPGKNRTDIVSVFESLGKFFSKKINKNDLDIIEKESIVGSGSCGGLYTANSMAIVSEILGISLPNSSLKNAQSISKILDCLNIGKLINNLLNEKIKPSDIINKNSILEALKVISLLGGSTNCFLHLLSISNVLKIDINLKTISEITNNLPTISDLKPSGKFFISDLINAGGIQKFLKFLIEISIIKGENITVTGKTLKENLYNIKINYFNKILKDLNFPLKKTNQIKILFGNISINGSIAKISGKEGEIFIGKALVFNSEEDAIYFIYNNNIIKKSVIVIRYEGPKGGPGMREMLTPSSALIGKGVKNNVALITDGRFSGGSHGFVVGHICPEAYNKGNIAIINNNDLIIIDTKNNYINLFLNEKNIINRKKNLLIVNNLSIGILNLYKKFSLESSKGASFNYE</sequence>
<dbReference type="Pfam" id="PF24877">
    <property type="entry name" value="ILV_EDD_C"/>
    <property type="match status" value="1"/>
</dbReference>
<evidence type="ECO:0000313" key="9">
    <source>
        <dbReference type="Proteomes" id="UP000003931"/>
    </source>
</evidence>
<evidence type="ECO:0000256" key="4">
    <source>
        <dbReference type="ARBA" id="ARBA00023014"/>
    </source>
</evidence>
<evidence type="ECO:0000256" key="3">
    <source>
        <dbReference type="ARBA" id="ARBA00023004"/>
    </source>
</evidence>
<dbReference type="STRING" id="1202537.A33Y_029"/>
<dbReference type="PROSITE" id="PS00887">
    <property type="entry name" value="ILVD_EDD_2"/>
    <property type="match status" value="1"/>
</dbReference>
<evidence type="ECO:0000259" key="6">
    <source>
        <dbReference type="Pfam" id="PF00920"/>
    </source>
</evidence>
<dbReference type="InterPro" id="IPR042096">
    <property type="entry name" value="Dihydro-acid_dehy_C"/>
</dbReference>
<dbReference type="GO" id="GO:0004160">
    <property type="term" value="F:dihydroxy-acid dehydratase activity"/>
    <property type="evidence" value="ECO:0007669"/>
    <property type="project" value="TreeGrafter"/>
</dbReference>
<dbReference type="InterPro" id="IPR056740">
    <property type="entry name" value="ILV_EDD_C"/>
</dbReference>
<keyword evidence="3" id="KW-0408">Iron</keyword>
<evidence type="ECO:0000256" key="1">
    <source>
        <dbReference type="ARBA" id="ARBA00006486"/>
    </source>
</evidence>
<dbReference type="InterPro" id="IPR050165">
    <property type="entry name" value="DHAD_IlvD/Edd"/>
</dbReference>
<dbReference type="GO" id="GO:0046872">
    <property type="term" value="F:metal ion binding"/>
    <property type="evidence" value="ECO:0007669"/>
    <property type="project" value="UniProtKB-KW"/>
</dbReference>
<dbReference type="HOGENOM" id="CLU_014271_4_1_6"/>
<dbReference type="Proteomes" id="UP000003931">
    <property type="component" value="Chromosome"/>
</dbReference>
<proteinExistence type="inferred from homology"/>
<evidence type="ECO:0000256" key="2">
    <source>
        <dbReference type="ARBA" id="ARBA00022723"/>
    </source>
</evidence>
<dbReference type="SUPFAM" id="SSF52016">
    <property type="entry name" value="LeuD/IlvD-like"/>
    <property type="match status" value="1"/>
</dbReference>
<dbReference type="AlphaFoldDB" id="J7GYM2"/>
<dbReference type="Pfam" id="PF00920">
    <property type="entry name" value="ILVD_EDD_N"/>
    <property type="match status" value="1"/>
</dbReference>
<dbReference type="PROSITE" id="PS00886">
    <property type="entry name" value="ILVD_EDD_1"/>
    <property type="match status" value="1"/>
</dbReference>
<dbReference type="NCBIfam" id="NF002068">
    <property type="entry name" value="PRK00911.1"/>
    <property type="match status" value="1"/>
</dbReference>
<dbReference type="InterPro" id="IPR000581">
    <property type="entry name" value="ILV_EDD_N"/>
</dbReference>
<evidence type="ECO:0000259" key="7">
    <source>
        <dbReference type="Pfam" id="PF24877"/>
    </source>
</evidence>
<gene>
    <name evidence="8" type="primary">ilvD</name>
    <name evidence="8" type="ORF">A33Y_029</name>
</gene>
<dbReference type="GO" id="GO:0009082">
    <property type="term" value="P:branched-chain amino acid biosynthetic process"/>
    <property type="evidence" value="ECO:0007669"/>
    <property type="project" value="TreeGrafter"/>
</dbReference>
<accession>J7GYM2</accession>
<dbReference type="PANTHER" id="PTHR21000">
    <property type="entry name" value="DIHYDROXY-ACID DEHYDRATASE DAD"/>
    <property type="match status" value="1"/>
</dbReference>
<dbReference type="PANTHER" id="PTHR21000:SF5">
    <property type="entry name" value="DIHYDROXY-ACID DEHYDRATASE, MITOCHONDRIAL"/>
    <property type="match status" value="1"/>
</dbReference>
<dbReference type="RefSeq" id="WP_014886994.1">
    <property type="nucleotide sequence ID" value="NC_018415.1"/>
</dbReference>
<dbReference type="InterPro" id="IPR020558">
    <property type="entry name" value="DiOHA_6PGluconate_deHydtase_CS"/>
</dbReference>
<comment type="similarity">
    <text evidence="1">Belongs to the IlvD/Edd family.</text>
</comment>
<name>J7GYM2_CARRU</name>